<dbReference type="RefSeq" id="WP_042691145.1">
    <property type="nucleotide sequence ID" value="NZ_CP007264.1"/>
</dbReference>
<accession>W8NUM7</accession>
<gene>
    <name evidence="1" type="ORF">BD01_1372</name>
</gene>
<dbReference type="KEGG" id="tnu:BD01_1372"/>
<protein>
    <submittedName>
        <fullName evidence="1">Uncharacterized protein</fullName>
    </submittedName>
</protein>
<dbReference type="NCBIfam" id="TIGR04088">
    <property type="entry name" value="cognate_SipW"/>
    <property type="match status" value="1"/>
</dbReference>
<dbReference type="HOGENOM" id="CLU_113178_0_0_2"/>
<dbReference type="InterPro" id="IPR023833">
    <property type="entry name" value="Signal_pept_SipW-depend-type"/>
</dbReference>
<dbReference type="Proteomes" id="UP000019434">
    <property type="component" value="Chromosome"/>
</dbReference>
<organism evidence="1 2">
    <name type="scientific">Thermococcus nautili</name>
    <dbReference type="NCBI Taxonomy" id="195522"/>
    <lineage>
        <taxon>Archaea</taxon>
        <taxon>Methanobacteriati</taxon>
        <taxon>Methanobacteriota</taxon>
        <taxon>Thermococci</taxon>
        <taxon>Thermococcales</taxon>
        <taxon>Thermococcaceae</taxon>
        <taxon>Thermococcus</taxon>
    </lineage>
</organism>
<evidence type="ECO:0000313" key="1">
    <source>
        <dbReference type="EMBL" id="AHL22983.1"/>
    </source>
</evidence>
<sequence length="192" mass="21059">MKSGILALLVVGVVLFGLGAGTWAYFDDTESSTGNYITADILNLKVSPDNSTWYDGTDVPSNIDFGKVYPGWSGSDDVYVMNEGGLPGEVYLYLNYSLDENINPESETNGGQTLADVIYVKIYYNDELVWDGYLKDWTYDDPGNMLDLGPLDGGKTGKITVEASIDYEDAGNDIQGDKLTFDVHLYLKQVQG</sequence>
<reference evidence="1 2" key="1">
    <citation type="submission" date="2014-02" db="EMBL/GenBank/DDBJ databases">
        <title>Genome Sequence of an Hyperthermophilic Archaeon, Thermococcus nautili 30-1, producing viral vesicles.</title>
        <authorList>
            <person name="Oberto J."/>
            <person name="Gaudin M."/>
            <person name="Cossu M."/>
            <person name="Gorlas A."/>
            <person name="Slesarev A."/>
            <person name="Marguet E."/>
            <person name="Forterre P."/>
        </authorList>
    </citation>
    <scope>NUCLEOTIDE SEQUENCE [LARGE SCALE GENOMIC DNA]</scope>
    <source>
        <strain evidence="1 2">30-1</strain>
    </source>
</reference>
<name>W8NUM7_9EURY</name>
<proteinExistence type="predicted"/>
<dbReference type="GeneID" id="24958613"/>
<dbReference type="OrthoDB" id="137379at2157"/>
<dbReference type="EMBL" id="CP007264">
    <property type="protein sequence ID" value="AHL22983.1"/>
    <property type="molecule type" value="Genomic_DNA"/>
</dbReference>
<dbReference type="STRING" id="195522.BD01_1372"/>
<keyword evidence="2" id="KW-1185">Reference proteome</keyword>
<dbReference type="AlphaFoldDB" id="W8NUM7"/>
<evidence type="ECO:0000313" key="2">
    <source>
        <dbReference type="Proteomes" id="UP000019434"/>
    </source>
</evidence>
<dbReference type="eggNOG" id="arCOG05861">
    <property type="taxonomic scope" value="Archaea"/>
</dbReference>